<feature type="region of interest" description="Disordered" evidence="1">
    <location>
        <begin position="210"/>
        <end position="252"/>
    </location>
</feature>
<feature type="transmembrane region" description="Helical" evidence="2">
    <location>
        <begin position="12"/>
        <end position="35"/>
    </location>
</feature>
<feature type="compositionally biased region" description="Basic and acidic residues" evidence="1">
    <location>
        <begin position="279"/>
        <end position="291"/>
    </location>
</feature>
<name>A0AAE9FFB7_CAEBR</name>
<feature type="region of interest" description="Disordered" evidence="1">
    <location>
        <begin position="269"/>
        <end position="291"/>
    </location>
</feature>
<keyword evidence="2" id="KW-0812">Transmembrane</keyword>
<evidence type="ECO:0000313" key="4">
    <source>
        <dbReference type="Proteomes" id="UP000829354"/>
    </source>
</evidence>
<evidence type="ECO:0000313" key="3">
    <source>
        <dbReference type="EMBL" id="UMM41663.1"/>
    </source>
</evidence>
<feature type="compositionally biased region" description="Basic residues" evidence="1">
    <location>
        <begin position="269"/>
        <end position="278"/>
    </location>
</feature>
<reference evidence="3 4" key="1">
    <citation type="submission" date="2022-04" db="EMBL/GenBank/DDBJ databases">
        <title>Chromosome-level reference genomes for two strains of Caenorhabditis briggsae: an improved platform for comparative genomics.</title>
        <authorList>
            <person name="Stevens L."/>
            <person name="Andersen E."/>
        </authorList>
    </citation>
    <scope>NUCLEOTIDE SEQUENCE [LARGE SCALE GENOMIC DNA]</scope>
    <source>
        <strain evidence="3">VX34</strain>
        <tissue evidence="3">Whole-organism</tissue>
    </source>
</reference>
<proteinExistence type="predicted"/>
<evidence type="ECO:0000256" key="2">
    <source>
        <dbReference type="SAM" id="Phobius"/>
    </source>
</evidence>
<gene>
    <name evidence="3" type="ORF">L5515_017825</name>
</gene>
<feature type="compositionally biased region" description="Basic residues" evidence="1">
    <location>
        <begin position="232"/>
        <end position="242"/>
    </location>
</feature>
<feature type="compositionally biased region" description="Polar residues" evidence="1">
    <location>
        <begin position="569"/>
        <end position="581"/>
    </location>
</feature>
<keyword evidence="4" id="KW-1185">Reference proteome</keyword>
<feature type="region of interest" description="Disordered" evidence="1">
    <location>
        <begin position="65"/>
        <end position="85"/>
    </location>
</feature>
<dbReference type="AlphaFoldDB" id="A0AAE9FFB7"/>
<feature type="region of interest" description="Disordered" evidence="1">
    <location>
        <begin position="123"/>
        <end position="188"/>
    </location>
</feature>
<dbReference type="Proteomes" id="UP000829354">
    <property type="component" value="Chromosome X"/>
</dbReference>
<keyword evidence="2" id="KW-1133">Transmembrane helix</keyword>
<protein>
    <submittedName>
        <fullName evidence="3">Uncharacterized protein</fullName>
    </submittedName>
</protein>
<keyword evidence="2" id="KW-0472">Membrane</keyword>
<feature type="region of interest" description="Disordered" evidence="1">
    <location>
        <begin position="569"/>
        <end position="608"/>
    </location>
</feature>
<organism evidence="3 4">
    <name type="scientific">Caenorhabditis briggsae</name>
    <dbReference type="NCBI Taxonomy" id="6238"/>
    <lineage>
        <taxon>Eukaryota</taxon>
        <taxon>Metazoa</taxon>
        <taxon>Ecdysozoa</taxon>
        <taxon>Nematoda</taxon>
        <taxon>Chromadorea</taxon>
        <taxon>Rhabditida</taxon>
        <taxon>Rhabditina</taxon>
        <taxon>Rhabditomorpha</taxon>
        <taxon>Rhabditoidea</taxon>
        <taxon>Rhabditidae</taxon>
        <taxon>Peloderinae</taxon>
        <taxon>Caenorhabditis</taxon>
    </lineage>
</organism>
<evidence type="ECO:0000256" key="1">
    <source>
        <dbReference type="SAM" id="MobiDB-lite"/>
    </source>
</evidence>
<sequence>MNGKRRKMIEDATICLMSCLSPPIIYLFLATFIAYTATNKETQCEEGRNDIFPTVRAQYSSIKMERTLSQDSTPSEGLATPNPEKTAAENRAIAEYETMIAARNVEAAAHRIMNPIVDDGLNHYGLPRKGPKTPEGTPPETPPLKTLAKAPVFDDVSDDSTEAPPIVPPPPINRKRQGPGTPLEPHPDDIAAMAAEEAQRNAALRIPISEGELSGDDSDSTIQPATTASGKPIHKKRRHRTSPGKTSHISPTKLRNTLYSPLRALHRQHVNVQPRKRRSSEERKPVPKVDNSKELTFPALAKQKCLQLLEFTEKKGLTITDEELYEVVREGIALDQALEKICDKKQFMKEHMEELHELEYERIKKIHGNLPRHMQDVLIFENGTVRIAEDRAAAPAGQPMPYGTSTLMSLKYGQPPQHMGVPPPGYPQSFVGPPPPIGMPPPSIGVPPPALGVSASSFAVPPPVSLLGPPPFSIPVPPPAINTSVPVNVPPPIIQPMAPPPSIMSENEKRNMVTHGLNPMAFSNPPPAGFDQAAAKNSTLSQNPQIARVTNNLSNMLTNALKAQVSKTQNTFGSGSPTTTPAKKAVPSLMSINIPGVPKSGSSSSKNQ</sequence>
<feature type="compositionally biased region" description="Polar residues" evidence="1">
    <location>
        <begin position="243"/>
        <end position="252"/>
    </location>
</feature>
<dbReference type="EMBL" id="CP092625">
    <property type="protein sequence ID" value="UMM41663.1"/>
    <property type="molecule type" value="Genomic_DNA"/>
</dbReference>
<accession>A0AAE9FFB7</accession>